<feature type="transmembrane region" description="Helical" evidence="1">
    <location>
        <begin position="92"/>
        <end position="113"/>
    </location>
</feature>
<evidence type="ECO:0000313" key="2">
    <source>
        <dbReference type="EMBL" id="QWC15484.1"/>
    </source>
</evidence>
<keyword evidence="1" id="KW-0472">Membrane</keyword>
<dbReference type="RefSeq" id="WP_208196050.1">
    <property type="nucleotide sequence ID" value="NZ_CP076023.1"/>
</dbReference>
<accession>A0ABX8GJS3</accession>
<dbReference type="EMBL" id="CP076023">
    <property type="protein sequence ID" value="QWC15484.1"/>
    <property type="molecule type" value="Genomic_DNA"/>
</dbReference>
<keyword evidence="1" id="KW-1133">Transmembrane helix</keyword>
<dbReference type="InterPro" id="IPR009937">
    <property type="entry name" value="Phage_holin_3_6"/>
</dbReference>
<dbReference type="Pfam" id="PF07332">
    <property type="entry name" value="Phage_holin_3_6"/>
    <property type="match status" value="1"/>
</dbReference>
<reference evidence="2 3" key="1">
    <citation type="submission" date="2021-05" db="EMBL/GenBank/DDBJ databases">
        <title>Novel species in genus Cellulomonas.</title>
        <authorList>
            <person name="Zhang G."/>
        </authorList>
    </citation>
    <scope>NUCLEOTIDE SEQUENCE [LARGE SCALE GENOMIC DNA]</scope>
    <source>
        <strain evidence="3">zg-ZUI157</strain>
    </source>
</reference>
<gene>
    <name evidence="2" type="ORF">KKR89_14465</name>
</gene>
<keyword evidence="3" id="KW-1185">Reference proteome</keyword>
<protein>
    <submittedName>
        <fullName evidence="2">Phage holin family protein</fullName>
    </submittedName>
</protein>
<proteinExistence type="predicted"/>
<organism evidence="2 3">
    <name type="scientific">Cellulomonas dongxiuzhuiae</name>
    <dbReference type="NCBI Taxonomy" id="2819979"/>
    <lineage>
        <taxon>Bacteria</taxon>
        <taxon>Bacillati</taxon>
        <taxon>Actinomycetota</taxon>
        <taxon>Actinomycetes</taxon>
        <taxon>Micrococcales</taxon>
        <taxon>Cellulomonadaceae</taxon>
        <taxon>Cellulomonas</taxon>
    </lineage>
</organism>
<keyword evidence="1" id="KW-0812">Transmembrane</keyword>
<evidence type="ECO:0000256" key="1">
    <source>
        <dbReference type="SAM" id="Phobius"/>
    </source>
</evidence>
<sequence>MTTTTDRPRPRMLDRLTDPLAERARDRFERAEDKLRAAVQHELDAVGASMRTRAVRIRPSAIAFAAAALLTVIGITLFAFAAVVGVAQALPLWLSALLVGITLVLLAAGAAAWGRAMLPAGNPVIPVPPSTHPAEELVHPWAD</sequence>
<feature type="transmembrane region" description="Helical" evidence="1">
    <location>
        <begin position="61"/>
        <end position="86"/>
    </location>
</feature>
<name>A0ABX8GJS3_9CELL</name>
<dbReference type="Proteomes" id="UP000679335">
    <property type="component" value="Chromosome"/>
</dbReference>
<evidence type="ECO:0000313" key="3">
    <source>
        <dbReference type="Proteomes" id="UP000679335"/>
    </source>
</evidence>